<dbReference type="Pfam" id="PF00076">
    <property type="entry name" value="RRM_1"/>
    <property type="match status" value="2"/>
</dbReference>
<organism evidence="8 9">
    <name type="scientific">Habropoda laboriosa</name>
    <dbReference type="NCBI Taxonomy" id="597456"/>
    <lineage>
        <taxon>Eukaryota</taxon>
        <taxon>Metazoa</taxon>
        <taxon>Ecdysozoa</taxon>
        <taxon>Arthropoda</taxon>
        <taxon>Hexapoda</taxon>
        <taxon>Insecta</taxon>
        <taxon>Pterygota</taxon>
        <taxon>Neoptera</taxon>
        <taxon>Endopterygota</taxon>
        <taxon>Hymenoptera</taxon>
        <taxon>Apocrita</taxon>
        <taxon>Aculeata</taxon>
        <taxon>Apoidea</taxon>
        <taxon>Anthophila</taxon>
        <taxon>Apidae</taxon>
        <taxon>Habropoda</taxon>
    </lineage>
</organism>
<accession>A0A0L7R1E9</accession>
<dbReference type="InterPro" id="IPR012677">
    <property type="entry name" value="Nucleotide-bd_a/b_plait_sf"/>
</dbReference>
<dbReference type="AlphaFoldDB" id="A0A0L7R1E9"/>
<dbReference type="CDD" id="cd12394">
    <property type="entry name" value="RRM1_RBM34"/>
    <property type="match status" value="1"/>
</dbReference>
<evidence type="ECO:0000256" key="6">
    <source>
        <dbReference type="SAM" id="MobiDB-lite"/>
    </source>
</evidence>
<dbReference type="GO" id="GO:0005730">
    <property type="term" value="C:nucleolus"/>
    <property type="evidence" value="ECO:0007669"/>
    <property type="project" value="UniProtKB-SubCell"/>
</dbReference>
<dbReference type="Proteomes" id="UP000053825">
    <property type="component" value="Unassembled WGS sequence"/>
</dbReference>
<dbReference type="OrthoDB" id="442677at2759"/>
<feature type="compositionally biased region" description="Basic and acidic residues" evidence="6">
    <location>
        <begin position="383"/>
        <end position="394"/>
    </location>
</feature>
<feature type="compositionally biased region" description="Acidic residues" evidence="6">
    <location>
        <begin position="90"/>
        <end position="103"/>
    </location>
</feature>
<evidence type="ECO:0000256" key="2">
    <source>
        <dbReference type="ARBA" id="ARBA00007077"/>
    </source>
</evidence>
<dbReference type="CDD" id="cd12395">
    <property type="entry name" value="RRM2_RBM34"/>
    <property type="match status" value="1"/>
</dbReference>
<evidence type="ECO:0000313" key="8">
    <source>
        <dbReference type="EMBL" id="KOC64669.1"/>
    </source>
</evidence>
<dbReference type="EMBL" id="KQ414667">
    <property type="protein sequence ID" value="KOC64669.1"/>
    <property type="molecule type" value="Genomic_DNA"/>
</dbReference>
<feature type="compositionally biased region" description="Basic residues" evidence="6">
    <location>
        <begin position="430"/>
        <end position="442"/>
    </location>
</feature>
<feature type="compositionally biased region" description="Acidic residues" evidence="6">
    <location>
        <begin position="114"/>
        <end position="132"/>
    </location>
</feature>
<feature type="domain" description="RRM" evidence="7">
    <location>
        <begin position="173"/>
        <end position="267"/>
    </location>
</feature>
<sequence>MVKSMSMENKDSISRNLLNTPKDGFIQKKKNQKFKQTPTGKITLINGSKWLNNNNMKEQKENSTLSQKSQENKGSKKKGILSKKINLVQADEDDSDSDSEADFNEGVVLGEQSIIEESDDSENEESDNDESEEEKKLPNILGTSLADESDEDDDDYEGEGKKEEAQVKKGVKITVFVGNLPSDVTKQALLKMFKNCGQIETVRIRGIVSKTVAMSKRVAAMTKNIHPKLKTVYAYIKFNTEESVKAALSLNGTVFKGNHLRIDLTNDTEDKLDGKKSVFLGNLKFSIEESTIRNHFEQCGEIESVRIIKDNTTGAGKGFGYVNFKTEDAVALALELDGTTMLNREVRVKPHIIKKGTDAKDKRGKRAHSRESAQNTSPKKGKKSIEAIVLDRNKAIAMKKKSKKEQKLGKTQTSPQQGNAFQGQKADASKKRRKNKLDKKKKIMAEKLAAKPKKPSK</sequence>
<dbReference type="GO" id="GO:0019843">
    <property type="term" value="F:rRNA binding"/>
    <property type="evidence" value="ECO:0007669"/>
    <property type="project" value="TreeGrafter"/>
</dbReference>
<dbReference type="InterPro" id="IPR035979">
    <property type="entry name" value="RBD_domain_sf"/>
</dbReference>
<evidence type="ECO:0000256" key="1">
    <source>
        <dbReference type="ARBA" id="ARBA00004604"/>
    </source>
</evidence>
<dbReference type="GO" id="GO:0000463">
    <property type="term" value="P:maturation of LSU-rRNA from tricistronic rRNA transcript (SSU-rRNA, 5.8S rRNA, LSU-rRNA)"/>
    <property type="evidence" value="ECO:0007669"/>
    <property type="project" value="TreeGrafter"/>
</dbReference>
<feature type="region of interest" description="Disordered" evidence="6">
    <location>
        <begin position="1"/>
        <end position="164"/>
    </location>
</feature>
<dbReference type="SMART" id="SM00360">
    <property type="entry name" value="RRM"/>
    <property type="match status" value="2"/>
</dbReference>
<feature type="compositionally biased region" description="Acidic residues" evidence="6">
    <location>
        <begin position="147"/>
        <end position="157"/>
    </location>
</feature>
<dbReference type="PANTHER" id="PTHR23236:SF25">
    <property type="entry name" value="RNA-BINDING PROTEIN 34"/>
    <property type="match status" value="1"/>
</dbReference>
<evidence type="ECO:0000256" key="3">
    <source>
        <dbReference type="ARBA" id="ARBA00022884"/>
    </source>
</evidence>
<keyword evidence="4" id="KW-0539">Nucleus</keyword>
<dbReference type="Gene3D" id="3.30.70.330">
    <property type="match status" value="2"/>
</dbReference>
<proteinExistence type="inferred from homology"/>
<evidence type="ECO:0000256" key="5">
    <source>
        <dbReference type="PROSITE-ProRule" id="PRU00176"/>
    </source>
</evidence>
<evidence type="ECO:0000259" key="7">
    <source>
        <dbReference type="PROSITE" id="PS50102"/>
    </source>
</evidence>
<dbReference type="STRING" id="597456.A0A0L7R1E9"/>
<dbReference type="PROSITE" id="PS50102">
    <property type="entry name" value="RRM"/>
    <property type="match status" value="2"/>
</dbReference>
<keyword evidence="9" id="KW-1185">Reference proteome</keyword>
<name>A0A0L7R1E9_9HYME</name>
<dbReference type="PANTHER" id="PTHR23236">
    <property type="entry name" value="EUKARYOTIC TRANSLATION INITIATION FACTOR 4B/4H"/>
    <property type="match status" value="1"/>
</dbReference>
<feature type="domain" description="RRM" evidence="7">
    <location>
        <begin position="276"/>
        <end position="349"/>
    </location>
</feature>
<keyword evidence="3 5" id="KW-0694">RNA-binding</keyword>
<feature type="region of interest" description="Disordered" evidence="6">
    <location>
        <begin position="353"/>
        <end position="457"/>
    </location>
</feature>
<evidence type="ECO:0000313" key="9">
    <source>
        <dbReference type="Proteomes" id="UP000053825"/>
    </source>
</evidence>
<dbReference type="SUPFAM" id="SSF54928">
    <property type="entry name" value="RNA-binding domain, RBD"/>
    <property type="match status" value="2"/>
</dbReference>
<feature type="compositionally biased region" description="Polar residues" evidence="6">
    <location>
        <begin position="37"/>
        <end position="69"/>
    </location>
</feature>
<evidence type="ECO:0000256" key="4">
    <source>
        <dbReference type="ARBA" id="ARBA00023242"/>
    </source>
</evidence>
<feature type="compositionally biased region" description="Polar residues" evidence="6">
    <location>
        <begin position="411"/>
        <end position="422"/>
    </location>
</feature>
<comment type="subcellular location">
    <subcellularLocation>
        <location evidence="1">Nucleus</location>
        <location evidence="1">Nucleolus</location>
    </subcellularLocation>
</comment>
<dbReference type="InterPro" id="IPR034221">
    <property type="entry name" value="RBM34_RRM2"/>
</dbReference>
<comment type="similarity">
    <text evidence="2">Belongs to the RRM RBM34 family.</text>
</comment>
<protein>
    <submittedName>
        <fullName evidence="8">RNA-binding protein 34</fullName>
    </submittedName>
</protein>
<gene>
    <name evidence="8" type="ORF">WH47_00172</name>
</gene>
<reference evidence="8 9" key="1">
    <citation type="submission" date="2015-07" db="EMBL/GenBank/DDBJ databases">
        <title>The genome of Habropoda laboriosa.</title>
        <authorList>
            <person name="Pan H."/>
            <person name="Kapheim K."/>
        </authorList>
    </citation>
    <scope>NUCLEOTIDE SEQUENCE [LARGE SCALE GENOMIC DNA]</scope>
    <source>
        <strain evidence="8">0110345459</strain>
    </source>
</reference>
<dbReference type="InterPro" id="IPR000504">
    <property type="entry name" value="RRM_dom"/>
</dbReference>